<accession>A0AAW3FBX2</accession>
<reference evidence="1 2" key="1">
    <citation type="submission" date="2014-07" db="EMBL/GenBank/DDBJ databases">
        <authorList>
            <person name="McCorrison J."/>
            <person name="Sanka R."/>
            <person name="Torralba M."/>
            <person name="Gillis M."/>
            <person name="Haft D.H."/>
            <person name="Methe B."/>
            <person name="Sutton G."/>
            <person name="Nelson K.E."/>
        </authorList>
    </citation>
    <scope>NUCLEOTIDE SEQUENCE [LARGE SCALE GENOMIC DNA]</scope>
    <source>
        <strain evidence="1 2">DNF00424</strain>
    </source>
</reference>
<evidence type="ECO:0000313" key="2">
    <source>
        <dbReference type="Proteomes" id="UP000029533"/>
    </source>
</evidence>
<gene>
    <name evidence="1" type="ORF">HMPREF2132_10975</name>
</gene>
<comment type="caution">
    <text evidence="1">The sequence shown here is derived from an EMBL/GenBank/DDBJ whole genome shotgun (WGS) entry which is preliminary data.</text>
</comment>
<protein>
    <submittedName>
        <fullName evidence="1">Uncharacterized protein</fullName>
    </submittedName>
</protein>
<dbReference type="EMBL" id="JRNJ01000104">
    <property type="protein sequence ID" value="KGF24815.1"/>
    <property type="molecule type" value="Genomic_DNA"/>
</dbReference>
<proteinExistence type="predicted"/>
<dbReference type="RefSeq" id="WP_036870969.1">
    <property type="nucleotide sequence ID" value="NZ_JRNJ01000104.1"/>
</dbReference>
<organism evidence="1 2">
    <name type="scientific">Prevotella histicola JCM 15637 = DNF00424</name>
    <dbReference type="NCBI Taxonomy" id="1236504"/>
    <lineage>
        <taxon>Bacteria</taxon>
        <taxon>Pseudomonadati</taxon>
        <taxon>Bacteroidota</taxon>
        <taxon>Bacteroidia</taxon>
        <taxon>Bacteroidales</taxon>
        <taxon>Prevotellaceae</taxon>
        <taxon>Prevotella</taxon>
    </lineage>
</organism>
<sequence length="76" mass="8788">MKQIELCTNTENVLTLKRQIEEVFKNIVEFVDKNCVNAEAINDRLMGSLSVANEILDKELIASINEEFVRSKFERI</sequence>
<evidence type="ECO:0000313" key="1">
    <source>
        <dbReference type="EMBL" id="KGF24815.1"/>
    </source>
</evidence>
<name>A0AAW3FBX2_9BACT</name>
<dbReference type="AlphaFoldDB" id="A0AAW3FBX2"/>
<dbReference type="Proteomes" id="UP000029533">
    <property type="component" value="Unassembled WGS sequence"/>
</dbReference>